<feature type="domain" description="Alginate export" evidence="2">
    <location>
        <begin position="23"/>
        <end position="424"/>
    </location>
</feature>
<name>A0A7W7K5L1_9SPHN</name>
<evidence type="ECO:0000313" key="4">
    <source>
        <dbReference type="Proteomes" id="UP000575241"/>
    </source>
</evidence>
<gene>
    <name evidence="3" type="ORF">HNP52_004596</name>
</gene>
<sequence length="439" mass="48052">MHFPRYFLALTLWPTAAAAQGLEVSGTVRLRYETIANQPRAGFNRDDALVNLRTTLLAKYDSGPVIFVAEVWDSRVYGGDGGTPVTTGESNALEMVQAYVARELSPGAGTRATIRGGRFTLNIGSRRLVAADDYRNTTNGYTGLNAEILAAGDVTANLIYVLPQQRRPDDPASLRRNAIALDREGFGLVLWGGTVAKNRAIGPLLLETSFYHLGERDTPRRPTRNRSLDTYGGRLLRDSSPGKLDVEIEAYYQSGTISASIAPNAARLPVSAWFVHGEAGYTFAAGWKPRLSVEYDRASGDRPGNRYGRFDTLFGMRRADLAPAGLYNAVGRSNISTGGVRVEVAPSKRLDGFVSYHALWLAERRDSFSTTAIRDGMGRSGNFAGHQFDARLRWWIRPAALRLEADAVLLSKGRFLEVAPNAPSGRKTRYASLNLTANF</sequence>
<protein>
    <recommendedName>
        <fullName evidence="2">Alginate export domain-containing protein</fullName>
    </recommendedName>
</protein>
<organism evidence="3 4">
    <name type="scientific">Sphingomonas kyeonggiensis</name>
    <dbReference type="NCBI Taxonomy" id="1268553"/>
    <lineage>
        <taxon>Bacteria</taxon>
        <taxon>Pseudomonadati</taxon>
        <taxon>Pseudomonadota</taxon>
        <taxon>Alphaproteobacteria</taxon>
        <taxon>Sphingomonadales</taxon>
        <taxon>Sphingomonadaceae</taxon>
        <taxon>Sphingomonas</taxon>
    </lineage>
</organism>
<evidence type="ECO:0000256" key="1">
    <source>
        <dbReference type="SAM" id="SignalP"/>
    </source>
</evidence>
<comment type="caution">
    <text evidence="3">The sequence shown here is derived from an EMBL/GenBank/DDBJ whole genome shotgun (WGS) entry which is preliminary data.</text>
</comment>
<evidence type="ECO:0000313" key="3">
    <source>
        <dbReference type="EMBL" id="MBB4841492.1"/>
    </source>
</evidence>
<dbReference type="EMBL" id="JACHLN010000006">
    <property type="protein sequence ID" value="MBB4841492.1"/>
    <property type="molecule type" value="Genomic_DNA"/>
</dbReference>
<dbReference type="InterPro" id="IPR053728">
    <property type="entry name" value="Alginate_Permeability_Chnl"/>
</dbReference>
<accession>A0A7W7K5L1</accession>
<feature type="chain" id="PRO_5030534383" description="Alginate export domain-containing protein" evidence="1">
    <location>
        <begin position="20"/>
        <end position="439"/>
    </location>
</feature>
<feature type="signal peptide" evidence="1">
    <location>
        <begin position="1"/>
        <end position="19"/>
    </location>
</feature>
<reference evidence="3 4" key="1">
    <citation type="submission" date="2020-08" db="EMBL/GenBank/DDBJ databases">
        <title>Functional genomics of gut bacteria from endangered species of beetles.</title>
        <authorList>
            <person name="Carlos-Shanley C."/>
        </authorList>
    </citation>
    <scope>NUCLEOTIDE SEQUENCE [LARGE SCALE GENOMIC DNA]</scope>
    <source>
        <strain evidence="3 4">S00224</strain>
    </source>
</reference>
<dbReference type="InterPro" id="IPR025388">
    <property type="entry name" value="Alginate_export_dom"/>
</dbReference>
<keyword evidence="4" id="KW-1185">Reference proteome</keyword>
<keyword evidence="1" id="KW-0732">Signal</keyword>
<dbReference type="SUPFAM" id="SSF56935">
    <property type="entry name" value="Porins"/>
    <property type="match status" value="1"/>
</dbReference>
<evidence type="ECO:0000259" key="2">
    <source>
        <dbReference type="Pfam" id="PF13372"/>
    </source>
</evidence>
<proteinExistence type="predicted"/>
<dbReference type="RefSeq" id="WP_184171450.1">
    <property type="nucleotide sequence ID" value="NZ_JACHLN010000006.1"/>
</dbReference>
<dbReference type="Pfam" id="PF13372">
    <property type="entry name" value="Alginate_exp"/>
    <property type="match status" value="1"/>
</dbReference>
<dbReference type="Gene3D" id="2.40.160.100">
    <property type="match status" value="1"/>
</dbReference>
<dbReference type="AlphaFoldDB" id="A0A7W7K5L1"/>
<dbReference type="Proteomes" id="UP000575241">
    <property type="component" value="Unassembled WGS sequence"/>
</dbReference>